<name>A0A2I7SH93_9FLAO</name>
<proteinExistence type="predicted"/>
<feature type="region of interest" description="Disordered" evidence="1">
    <location>
        <begin position="156"/>
        <end position="194"/>
    </location>
</feature>
<gene>
    <name evidence="3" type="ORF">C1A40_07205</name>
</gene>
<evidence type="ECO:0000313" key="4">
    <source>
        <dbReference type="Proteomes" id="UP000236592"/>
    </source>
</evidence>
<keyword evidence="2" id="KW-1133">Transmembrane helix</keyword>
<sequence>MAEKKHIDRLFQEHFKDFEATPSEAVWKNIAAKLNTEEETKRRIIPIWWRYAGVAALLLLFVGIGSFLLQDNNSATIQVVDTNDDLIENASEVLKNTINNTHEQAPSVVHSNSENDRTETSEQTSNTNENTATSVASKNSEKQNKYIVKTTTSFASNKSKNTTPSEVQPIEKTPSDSPSTKSAIASSAEKQDKHSEPILINKEAARKHIAHVSKNNQAIAEVNNKANKKNTLTIEEAMAESKGEIAHAKPESKWSVTPNVAPVYFNSLGEGSSIDQQFNNNQKTGDVNMSYGISTSYAVNNRIKIRSGINKVNLGYNTNNVVVYESRGSGVSALQNVKSSTPNLSVASAENNQSFPQTISTTNVSIHQTFDYIEIPLEIQYALSQNRFGVHVIGGFSSLFLSDNGIYSEGENGSNTFLGEANNINNTSYSANVGLGLNYKFSKKFDLNLEPMFKYQFNTFDNTSGNFTPFFIGVYTGFSFKF</sequence>
<feature type="compositionally biased region" description="Polar residues" evidence="1">
    <location>
        <begin position="99"/>
        <end position="112"/>
    </location>
</feature>
<feature type="compositionally biased region" description="Polar residues" evidence="1">
    <location>
        <begin position="156"/>
        <end position="166"/>
    </location>
</feature>
<keyword evidence="4" id="KW-1185">Reference proteome</keyword>
<evidence type="ECO:0000313" key="3">
    <source>
        <dbReference type="EMBL" id="AUS05273.1"/>
    </source>
</evidence>
<evidence type="ECO:0000256" key="1">
    <source>
        <dbReference type="SAM" id="MobiDB-lite"/>
    </source>
</evidence>
<dbReference type="KEGG" id="taj:C1A40_07205"/>
<feature type="compositionally biased region" description="Low complexity" evidence="1">
    <location>
        <begin position="121"/>
        <end position="134"/>
    </location>
</feature>
<feature type="compositionally biased region" description="Polar residues" evidence="1">
    <location>
        <begin position="175"/>
        <end position="185"/>
    </location>
</feature>
<dbReference type="AlphaFoldDB" id="A0A2I7SH93"/>
<dbReference type="OrthoDB" id="1113942at2"/>
<evidence type="ECO:0000256" key="2">
    <source>
        <dbReference type="SAM" id="Phobius"/>
    </source>
</evidence>
<accession>A0A2I7SH93</accession>
<dbReference type="RefSeq" id="WP_102995317.1">
    <property type="nucleotide sequence ID" value="NZ_CP025938.1"/>
</dbReference>
<dbReference type="EMBL" id="CP025938">
    <property type="protein sequence ID" value="AUS05273.1"/>
    <property type="molecule type" value="Genomic_DNA"/>
</dbReference>
<keyword evidence="2" id="KW-0812">Transmembrane</keyword>
<organism evidence="3 4">
    <name type="scientific">Pseudotamlana carrageenivorans</name>
    <dbReference type="NCBI Taxonomy" id="2069432"/>
    <lineage>
        <taxon>Bacteria</taxon>
        <taxon>Pseudomonadati</taxon>
        <taxon>Bacteroidota</taxon>
        <taxon>Flavobacteriia</taxon>
        <taxon>Flavobacteriales</taxon>
        <taxon>Flavobacteriaceae</taxon>
        <taxon>Pseudotamlana</taxon>
    </lineage>
</organism>
<protein>
    <submittedName>
        <fullName evidence="3">Uncharacterized protein</fullName>
    </submittedName>
</protein>
<reference evidence="4" key="1">
    <citation type="submission" date="2018-01" db="EMBL/GenBank/DDBJ databases">
        <title>Complete genome of Tamlana sp. UJ94.</title>
        <authorList>
            <person name="Jung J."/>
            <person name="Chung D."/>
            <person name="Bae S.S."/>
            <person name="Baek K."/>
        </authorList>
    </citation>
    <scope>NUCLEOTIDE SEQUENCE [LARGE SCALE GENOMIC DNA]</scope>
    <source>
        <strain evidence="4">UJ94</strain>
    </source>
</reference>
<dbReference type="Proteomes" id="UP000236592">
    <property type="component" value="Chromosome"/>
</dbReference>
<feature type="transmembrane region" description="Helical" evidence="2">
    <location>
        <begin position="48"/>
        <end position="69"/>
    </location>
</feature>
<keyword evidence="2" id="KW-0472">Membrane</keyword>
<feature type="region of interest" description="Disordered" evidence="1">
    <location>
        <begin position="99"/>
        <end position="144"/>
    </location>
</feature>